<keyword evidence="5" id="KW-0998">Cell outer membrane</keyword>
<evidence type="ECO:0000256" key="6">
    <source>
        <dbReference type="SAM" id="SignalP"/>
    </source>
</evidence>
<accession>A0AAI8C378</accession>
<protein>
    <submittedName>
        <fullName evidence="9">Starch-binding protein</fullName>
    </submittedName>
</protein>
<dbReference type="PROSITE" id="PS51257">
    <property type="entry name" value="PROKAR_LIPOPROTEIN"/>
    <property type="match status" value="1"/>
</dbReference>
<evidence type="ECO:0000259" key="8">
    <source>
        <dbReference type="Pfam" id="PF14322"/>
    </source>
</evidence>
<dbReference type="Proteomes" id="UP000069030">
    <property type="component" value="Chromosome"/>
</dbReference>
<evidence type="ECO:0000256" key="1">
    <source>
        <dbReference type="ARBA" id="ARBA00004442"/>
    </source>
</evidence>
<dbReference type="Pfam" id="PF07980">
    <property type="entry name" value="SusD_RagB"/>
    <property type="match status" value="1"/>
</dbReference>
<dbReference type="CDD" id="cd08977">
    <property type="entry name" value="SusD"/>
    <property type="match status" value="1"/>
</dbReference>
<dbReference type="SUPFAM" id="SSF48452">
    <property type="entry name" value="TPR-like"/>
    <property type="match status" value="1"/>
</dbReference>
<name>A0AAI8C378_9FLAO</name>
<gene>
    <name evidence="9" type="ORF">AS202_03640</name>
</gene>
<sequence length="508" mass="57334">MRKTIFKYIAFSVLFSIGMTSCSLDTEPTDAVVNENVFTTVEGNDKVLIGTWANLMDSYSTYANPGYGAFLRTNDAMGNDVVVNNMYGFSSHYAFTALYNRGGTNSFSWNLTYKTIDNANNVIDKVFASEGTVNEKQRVRGQALALRGFMYLHLASSYALAIDVNPNAVVGPIYLTATTPSTVPASAATVTEVYKQAISDLEEALSLIPDTYKRNLKYKFDKTVVQGLLARAYLYTQNWEKANFYAEAVLSKYGQLMSEDDYKSGFNDSSNVEWIWGHQQTSEQSGASYQFNYLDVTSKESYYFSFNADPYFKELFDEGDYRKSMIYWAPDPSNTSPKTRDVAYMRYAKFKFKAGRIADIVLMRSSEMYLISAEAKARLGRADAINALNVLKTARGAKEVSGLSGQALLDEIWIERRKELFGEGFSRVDIVRNKLAVERKLYPQDKLVPYTYEVMDSQGKISQITVDLLPQGHRIISFSDKSSFVPNSVNYLFRIPEVEEIENGNLYK</sequence>
<dbReference type="GO" id="GO:0009279">
    <property type="term" value="C:cell outer membrane"/>
    <property type="evidence" value="ECO:0007669"/>
    <property type="project" value="UniProtKB-SubCell"/>
</dbReference>
<feature type="signal peptide" evidence="6">
    <location>
        <begin position="1"/>
        <end position="25"/>
    </location>
</feature>
<proteinExistence type="inferred from homology"/>
<dbReference type="InterPro" id="IPR033985">
    <property type="entry name" value="SusD-like_N"/>
</dbReference>
<keyword evidence="3 6" id="KW-0732">Signal</keyword>
<evidence type="ECO:0000256" key="4">
    <source>
        <dbReference type="ARBA" id="ARBA00023136"/>
    </source>
</evidence>
<dbReference type="Gene3D" id="1.25.40.390">
    <property type="match status" value="1"/>
</dbReference>
<dbReference type="EMBL" id="CP013690">
    <property type="protein sequence ID" value="ALU25304.1"/>
    <property type="molecule type" value="Genomic_DNA"/>
</dbReference>
<dbReference type="Pfam" id="PF14322">
    <property type="entry name" value="SusD-like_3"/>
    <property type="match status" value="1"/>
</dbReference>
<organism evidence="9 10">
    <name type="scientific">Myroides odoratimimus</name>
    <dbReference type="NCBI Taxonomy" id="76832"/>
    <lineage>
        <taxon>Bacteria</taxon>
        <taxon>Pseudomonadati</taxon>
        <taxon>Bacteroidota</taxon>
        <taxon>Flavobacteriia</taxon>
        <taxon>Flavobacteriales</taxon>
        <taxon>Flavobacteriaceae</taxon>
        <taxon>Myroides</taxon>
    </lineage>
</organism>
<evidence type="ECO:0000313" key="9">
    <source>
        <dbReference type="EMBL" id="ALU25304.1"/>
    </source>
</evidence>
<evidence type="ECO:0000313" key="10">
    <source>
        <dbReference type="Proteomes" id="UP000069030"/>
    </source>
</evidence>
<feature type="domain" description="RagB/SusD" evidence="7">
    <location>
        <begin position="350"/>
        <end position="445"/>
    </location>
</feature>
<comment type="similarity">
    <text evidence="2">Belongs to the SusD family.</text>
</comment>
<dbReference type="RefSeq" id="WP_006262251.1">
    <property type="nucleotide sequence ID" value="NZ_CP013690.1"/>
</dbReference>
<feature type="chain" id="PRO_5042532817" evidence="6">
    <location>
        <begin position="26"/>
        <end position="508"/>
    </location>
</feature>
<evidence type="ECO:0000256" key="5">
    <source>
        <dbReference type="ARBA" id="ARBA00023237"/>
    </source>
</evidence>
<dbReference type="InterPro" id="IPR012944">
    <property type="entry name" value="SusD_RagB_dom"/>
</dbReference>
<dbReference type="GeneID" id="66973902"/>
<dbReference type="InterPro" id="IPR011990">
    <property type="entry name" value="TPR-like_helical_dom_sf"/>
</dbReference>
<dbReference type="AlphaFoldDB" id="A0AAI8C378"/>
<evidence type="ECO:0000259" key="7">
    <source>
        <dbReference type="Pfam" id="PF07980"/>
    </source>
</evidence>
<comment type="subcellular location">
    <subcellularLocation>
        <location evidence="1">Cell outer membrane</location>
    </subcellularLocation>
</comment>
<feature type="domain" description="SusD-like N-terminal" evidence="8">
    <location>
        <begin position="74"/>
        <end position="234"/>
    </location>
</feature>
<reference evidence="9 10" key="1">
    <citation type="journal article" date="2016" name="J. Zhejiang Univ. Sci. B">
        <title>Antibiotic resistance mechanisms of Myroides sp.</title>
        <authorList>
            <person name="Hu S."/>
            <person name="Yuan S."/>
            <person name="Qu H."/>
            <person name="Jiang T."/>
            <person name="Zhou Y."/>
            <person name="Wang M."/>
            <person name="Ming D."/>
        </authorList>
    </citation>
    <scope>NUCLEOTIDE SEQUENCE [LARGE SCALE GENOMIC DNA]</scope>
    <source>
        <strain evidence="9 10">PR63039</strain>
    </source>
</reference>
<keyword evidence="4" id="KW-0472">Membrane</keyword>
<evidence type="ECO:0000256" key="3">
    <source>
        <dbReference type="ARBA" id="ARBA00022729"/>
    </source>
</evidence>
<dbReference type="KEGG" id="mod:AS202_03640"/>
<evidence type="ECO:0000256" key="2">
    <source>
        <dbReference type="ARBA" id="ARBA00006275"/>
    </source>
</evidence>